<accession>A0A0F8YQP4</accession>
<feature type="non-terminal residue" evidence="1">
    <location>
        <position position="72"/>
    </location>
</feature>
<gene>
    <name evidence="1" type="ORF">LCGC14_2790520</name>
</gene>
<name>A0A0F8YQP4_9ZZZZ</name>
<dbReference type="AlphaFoldDB" id="A0A0F8YQP4"/>
<organism evidence="1">
    <name type="scientific">marine sediment metagenome</name>
    <dbReference type="NCBI Taxonomy" id="412755"/>
    <lineage>
        <taxon>unclassified sequences</taxon>
        <taxon>metagenomes</taxon>
        <taxon>ecological metagenomes</taxon>
    </lineage>
</organism>
<protein>
    <submittedName>
        <fullName evidence="1">Uncharacterized protein</fullName>
    </submittedName>
</protein>
<sequence>MAQSYMNWFIDVVLGTTGDLLFTLELPSIPESGSFFTYTPLSGPEVKYVVNDVDIKVSESQTIDPDPVDPEA</sequence>
<evidence type="ECO:0000313" key="1">
    <source>
        <dbReference type="EMBL" id="KKK83722.1"/>
    </source>
</evidence>
<proteinExistence type="predicted"/>
<reference evidence="1" key="1">
    <citation type="journal article" date="2015" name="Nature">
        <title>Complex archaea that bridge the gap between prokaryotes and eukaryotes.</title>
        <authorList>
            <person name="Spang A."/>
            <person name="Saw J.H."/>
            <person name="Jorgensen S.L."/>
            <person name="Zaremba-Niedzwiedzka K."/>
            <person name="Martijn J."/>
            <person name="Lind A.E."/>
            <person name="van Eijk R."/>
            <person name="Schleper C."/>
            <person name="Guy L."/>
            <person name="Ettema T.J."/>
        </authorList>
    </citation>
    <scope>NUCLEOTIDE SEQUENCE</scope>
</reference>
<comment type="caution">
    <text evidence="1">The sequence shown here is derived from an EMBL/GenBank/DDBJ whole genome shotgun (WGS) entry which is preliminary data.</text>
</comment>
<dbReference type="EMBL" id="LAZR01052090">
    <property type="protein sequence ID" value="KKK83722.1"/>
    <property type="molecule type" value="Genomic_DNA"/>
</dbReference>